<dbReference type="EnsemblMetazoa" id="AQUA017437-RA">
    <property type="protein sequence ID" value="AQUA017437-PA"/>
    <property type="gene ID" value="AQUA017437"/>
</dbReference>
<evidence type="ECO:0000313" key="2">
    <source>
        <dbReference type="Proteomes" id="UP000076407"/>
    </source>
</evidence>
<name>A0A904A5Y2_ANOQN</name>
<accession>A0A904A5Y2</accession>
<reference evidence="1" key="1">
    <citation type="submission" date="2022-10" db="UniProtKB">
        <authorList>
            <consortium name="EnsemblMetazoa"/>
        </authorList>
    </citation>
    <scope>IDENTIFICATION</scope>
    <source>
        <strain evidence="1">SANGQUA</strain>
    </source>
</reference>
<protein>
    <submittedName>
        <fullName evidence="1">Uncharacterized protein</fullName>
    </submittedName>
</protein>
<organism evidence="1 2">
    <name type="scientific">Anopheles quadriannulatus</name>
    <name type="common">Mosquito</name>
    <dbReference type="NCBI Taxonomy" id="34691"/>
    <lineage>
        <taxon>Eukaryota</taxon>
        <taxon>Metazoa</taxon>
        <taxon>Ecdysozoa</taxon>
        <taxon>Arthropoda</taxon>
        <taxon>Hexapoda</taxon>
        <taxon>Insecta</taxon>
        <taxon>Pterygota</taxon>
        <taxon>Neoptera</taxon>
        <taxon>Endopterygota</taxon>
        <taxon>Diptera</taxon>
        <taxon>Nematocera</taxon>
        <taxon>Culicoidea</taxon>
        <taxon>Culicidae</taxon>
        <taxon>Anophelinae</taxon>
        <taxon>Anopheles</taxon>
    </lineage>
</organism>
<evidence type="ECO:0000313" key="1">
    <source>
        <dbReference type="EnsemblMetazoa" id="AQUA017437-PA"/>
    </source>
</evidence>
<keyword evidence="2" id="KW-1185">Reference proteome</keyword>
<dbReference type="Proteomes" id="UP000076407">
    <property type="component" value="Unassembled WGS sequence"/>
</dbReference>
<proteinExistence type="predicted"/>
<sequence>MTNRTRTPTSMAGR</sequence>